<keyword evidence="2" id="KW-1185">Reference proteome</keyword>
<gene>
    <name evidence="1" type="ORF">PSYPI_45943</name>
</gene>
<name>F3GQH0_PSESJ</name>
<organism evidence="1 2">
    <name type="scientific">Pseudomonas syringae pv. pisi str. 1704B</name>
    <dbReference type="NCBI Taxonomy" id="629263"/>
    <lineage>
        <taxon>Bacteria</taxon>
        <taxon>Pseudomonadati</taxon>
        <taxon>Pseudomonadota</taxon>
        <taxon>Gammaproteobacteria</taxon>
        <taxon>Pseudomonadales</taxon>
        <taxon>Pseudomonadaceae</taxon>
        <taxon>Pseudomonas</taxon>
        <taxon>Pseudomonas syringae</taxon>
    </lineage>
</organism>
<accession>F3GQH0</accession>
<reference evidence="1 2" key="1">
    <citation type="journal article" date="2011" name="PLoS Pathog.">
        <title>Dynamic evolution of pathogenicity revealed by sequencing and comparative genomics of 19 Pseudomonas syringae isolates.</title>
        <authorList>
            <person name="Baltrus D.A."/>
            <person name="Nishimura M.T."/>
            <person name="Romanchuk A."/>
            <person name="Chang J.H."/>
            <person name="Mukhtar M.S."/>
            <person name="Cherkis K."/>
            <person name="Roach J."/>
            <person name="Grant S.R."/>
            <person name="Jones C.D."/>
            <person name="Dangl J.L."/>
        </authorList>
    </citation>
    <scope>NUCLEOTIDE SEQUENCE [LARGE SCALE GENOMIC DNA]</scope>
    <source>
        <strain evidence="1 2">1704B</strain>
    </source>
</reference>
<dbReference type="Proteomes" id="UP000004986">
    <property type="component" value="Unassembled WGS sequence"/>
</dbReference>
<comment type="caution">
    <text evidence="1">The sequence shown here is derived from an EMBL/GenBank/DDBJ whole genome shotgun (WGS) entry which is preliminary data.</text>
</comment>
<proteinExistence type="predicted"/>
<dbReference type="HOGENOM" id="CLU_3129100_0_0_6"/>
<dbReference type="AlphaFoldDB" id="F3GQH0"/>
<evidence type="ECO:0000313" key="2">
    <source>
        <dbReference type="Proteomes" id="UP000004986"/>
    </source>
</evidence>
<evidence type="ECO:0000313" key="1">
    <source>
        <dbReference type="EMBL" id="EGH49323.1"/>
    </source>
</evidence>
<dbReference type="EMBL" id="AEAI01004122">
    <property type="protein sequence ID" value="EGH49323.1"/>
    <property type="molecule type" value="Genomic_DNA"/>
</dbReference>
<feature type="non-terminal residue" evidence="1">
    <location>
        <position position="50"/>
    </location>
</feature>
<sequence>MLLAGVAVALSASRFAARRFDASALLRCLGLSRGEAMTLFSLQLAIIGFF</sequence>
<protein>
    <submittedName>
        <fullName evidence="1">Uncharacterized protein</fullName>
    </submittedName>
</protein>